<accession>A0A484I3W2</accession>
<dbReference type="KEGG" id="nfn:NFRAN_0125"/>
<sequence length="68" mass="7662">MGNLAGNIIVDGGNKKIKGIIIYIHQMNSKYGTDYHDSDGNNHNSKESISELFQMVNKKHISPRRHVP</sequence>
<dbReference type="Proteomes" id="UP000294299">
    <property type="component" value="Chromosome NFRAN"/>
</dbReference>
<keyword evidence="2" id="KW-1185">Reference proteome</keyword>
<dbReference type="EMBL" id="LR216287">
    <property type="protein sequence ID" value="VFJ12446.1"/>
    <property type="molecule type" value="Genomic_DNA"/>
</dbReference>
<gene>
    <name evidence="1" type="ORF">NFRAN_0125</name>
</gene>
<dbReference type="AlphaFoldDB" id="A0A484I3W2"/>
<evidence type="ECO:0000313" key="2">
    <source>
        <dbReference type="Proteomes" id="UP000294299"/>
    </source>
</evidence>
<reference evidence="1 2" key="1">
    <citation type="submission" date="2019-02" db="EMBL/GenBank/DDBJ databases">
        <authorList>
            <person name="Lehtovirta-Morley E L."/>
        </authorList>
    </citation>
    <scope>NUCLEOTIDE SEQUENCE [LARGE SCALE GENOMIC DNA]</scope>
    <source>
        <strain evidence="1">NFRAN1</strain>
    </source>
</reference>
<organism evidence="1 2">
    <name type="scientific">Candidatus Nitrosocosmicus franklandianus</name>
    <dbReference type="NCBI Taxonomy" id="1798806"/>
    <lineage>
        <taxon>Archaea</taxon>
        <taxon>Nitrososphaerota</taxon>
        <taxon>Nitrososphaeria</taxon>
        <taxon>Nitrososphaerales</taxon>
        <taxon>Nitrososphaeraceae</taxon>
        <taxon>Candidatus Nitrosocosmicus</taxon>
    </lineage>
</organism>
<proteinExistence type="predicted"/>
<name>A0A484I3W2_9ARCH</name>
<protein>
    <submittedName>
        <fullName evidence="1">Uncharacterized protein</fullName>
    </submittedName>
</protein>
<evidence type="ECO:0000313" key="1">
    <source>
        <dbReference type="EMBL" id="VFJ12446.1"/>
    </source>
</evidence>